<name>A0AB34K1C2_PRYPA</name>
<evidence type="ECO:0000313" key="1">
    <source>
        <dbReference type="EMBL" id="KAL1527764.1"/>
    </source>
</evidence>
<keyword evidence="2" id="KW-1185">Reference proteome</keyword>
<reference evidence="1 2" key="1">
    <citation type="journal article" date="2024" name="Science">
        <title>Giant polyketide synthase enzymes in the biosynthesis of giant marine polyether toxins.</title>
        <authorList>
            <person name="Fallon T.R."/>
            <person name="Shende V.V."/>
            <person name="Wierzbicki I.H."/>
            <person name="Pendleton A.L."/>
            <person name="Watervoot N.F."/>
            <person name="Auber R.P."/>
            <person name="Gonzalez D.J."/>
            <person name="Wisecaver J.H."/>
            <person name="Moore B.S."/>
        </authorList>
    </citation>
    <scope>NUCLEOTIDE SEQUENCE [LARGE SCALE GENOMIC DNA]</scope>
    <source>
        <strain evidence="1 2">12B1</strain>
    </source>
</reference>
<dbReference type="Pfam" id="PF05711">
    <property type="entry name" value="TylF"/>
    <property type="match status" value="1"/>
</dbReference>
<dbReference type="EMBL" id="JBGBPQ010000002">
    <property type="protein sequence ID" value="KAL1527764.1"/>
    <property type="molecule type" value="Genomic_DNA"/>
</dbReference>
<dbReference type="InterPro" id="IPR008884">
    <property type="entry name" value="TylF_MeTrfase"/>
</dbReference>
<proteinExistence type="predicted"/>
<dbReference type="PANTHER" id="PTHR40036:SF1">
    <property type="entry name" value="MACROCIN O-METHYLTRANSFERASE"/>
    <property type="match status" value="1"/>
</dbReference>
<dbReference type="Gene3D" id="3.40.50.150">
    <property type="entry name" value="Vaccinia Virus protein VP39"/>
    <property type="match status" value="1"/>
</dbReference>
<dbReference type="PANTHER" id="PTHR40036">
    <property type="entry name" value="MACROCIN O-METHYLTRANSFERASE"/>
    <property type="match status" value="1"/>
</dbReference>
<protein>
    <submittedName>
        <fullName evidence="1">Uncharacterized protein</fullName>
    </submittedName>
</protein>
<dbReference type="AlphaFoldDB" id="A0AB34K1C2"/>
<organism evidence="1 2">
    <name type="scientific">Prymnesium parvum</name>
    <name type="common">Toxic golden alga</name>
    <dbReference type="NCBI Taxonomy" id="97485"/>
    <lineage>
        <taxon>Eukaryota</taxon>
        <taxon>Haptista</taxon>
        <taxon>Haptophyta</taxon>
        <taxon>Prymnesiophyceae</taxon>
        <taxon>Prymnesiales</taxon>
        <taxon>Prymnesiaceae</taxon>
        <taxon>Prymnesium</taxon>
    </lineage>
</organism>
<comment type="caution">
    <text evidence="1">The sequence shown here is derived from an EMBL/GenBank/DDBJ whole genome shotgun (WGS) entry which is preliminary data.</text>
</comment>
<gene>
    <name evidence="1" type="ORF">AB1Y20_009149</name>
</gene>
<dbReference type="InterPro" id="IPR029063">
    <property type="entry name" value="SAM-dependent_MTases_sf"/>
</dbReference>
<accession>A0AB34K1C2</accession>
<dbReference type="Proteomes" id="UP001515480">
    <property type="component" value="Unassembled WGS sequence"/>
</dbReference>
<evidence type="ECO:0000313" key="2">
    <source>
        <dbReference type="Proteomes" id="UP001515480"/>
    </source>
</evidence>
<sequence>MLRQGTWQSEAHNLTYGAYYRHTKAFGWAPSRELLAELRRAATTAYDIYQFGVYTGGTMRAIGRRVPHFGRLWGFDSFQGLPEETRGLMLEGKHWNAGGFSTADALGVYNETELLRRVYQVVGRPHTTLIRGYFNESLTEELTRRHHFQPALLVDMDVDLYSSTMDCLNWLLASQLLMPGLSYVRYDDWRREGQSWGEAAAHRHITKRYGLTWRRISMKEYQLLSIGRHAHSKGQAWRRKGRGLHQSL</sequence>